<dbReference type="GO" id="GO:0045337">
    <property type="term" value="P:farnesyl diphosphate biosynthetic process"/>
    <property type="evidence" value="ECO:0007669"/>
    <property type="project" value="TreeGrafter"/>
</dbReference>
<evidence type="ECO:0000256" key="7">
    <source>
        <dbReference type="RuleBase" id="RU004466"/>
    </source>
</evidence>
<evidence type="ECO:0000256" key="1">
    <source>
        <dbReference type="ARBA" id="ARBA00001946"/>
    </source>
</evidence>
<dbReference type="CDD" id="cd00685">
    <property type="entry name" value="Trans_IPPS_HT"/>
    <property type="match status" value="1"/>
</dbReference>
<dbReference type="Proteomes" id="UP001153714">
    <property type="component" value="Chromosome 8"/>
</dbReference>
<reference evidence="9" key="2">
    <citation type="submission" date="2022-10" db="EMBL/GenBank/DDBJ databases">
        <authorList>
            <consortium name="ENA_rothamsted_submissions"/>
            <consortium name="culmorum"/>
            <person name="King R."/>
        </authorList>
    </citation>
    <scope>NUCLEOTIDE SEQUENCE</scope>
</reference>
<keyword evidence="3" id="KW-0479">Metal-binding</keyword>
<dbReference type="PROSITE" id="PS00444">
    <property type="entry name" value="POLYPRENYL_SYNTHASE_2"/>
    <property type="match status" value="1"/>
</dbReference>
<dbReference type="GO" id="GO:0005737">
    <property type="term" value="C:cytoplasm"/>
    <property type="evidence" value="ECO:0007669"/>
    <property type="project" value="TreeGrafter"/>
</dbReference>
<dbReference type="GO" id="GO:0004337">
    <property type="term" value="F:(2E,6E)-farnesyl diphosphate synthase activity"/>
    <property type="evidence" value="ECO:0007669"/>
    <property type="project" value="TreeGrafter"/>
</dbReference>
<dbReference type="InterPro" id="IPR039702">
    <property type="entry name" value="FPS1-like"/>
</dbReference>
<dbReference type="PANTHER" id="PTHR11525">
    <property type="entry name" value="FARNESYL-PYROPHOSPHATE SYNTHETASE"/>
    <property type="match status" value="1"/>
</dbReference>
<dbReference type="Gene3D" id="1.10.600.10">
    <property type="entry name" value="Farnesyl Diphosphate Synthase"/>
    <property type="match status" value="1"/>
</dbReference>
<evidence type="ECO:0000256" key="3">
    <source>
        <dbReference type="ARBA" id="ARBA00022723"/>
    </source>
</evidence>
<dbReference type="AlphaFoldDB" id="A0A9N9RG95"/>
<dbReference type="SFLD" id="SFLDS00005">
    <property type="entry name" value="Isoprenoid_Synthase_Type_I"/>
    <property type="match status" value="1"/>
</dbReference>
<dbReference type="PANTHER" id="PTHR11525:SF0">
    <property type="entry name" value="FARNESYL PYROPHOSPHATE SYNTHASE"/>
    <property type="match status" value="1"/>
</dbReference>
<evidence type="ECO:0000256" key="8">
    <source>
        <dbReference type="SAM" id="SignalP"/>
    </source>
</evidence>
<evidence type="ECO:0000313" key="10">
    <source>
        <dbReference type="Proteomes" id="UP001153714"/>
    </source>
</evidence>
<evidence type="ECO:0000256" key="5">
    <source>
        <dbReference type="ARBA" id="ARBA00033740"/>
    </source>
</evidence>
<dbReference type="GO" id="GO:0046872">
    <property type="term" value="F:metal ion binding"/>
    <property type="evidence" value="ECO:0007669"/>
    <property type="project" value="UniProtKB-KW"/>
</dbReference>
<feature type="chain" id="PRO_5040177725" description="Farnesyl pyrophosphate synthase" evidence="8">
    <location>
        <begin position="22"/>
        <end position="425"/>
    </location>
</feature>
<dbReference type="SUPFAM" id="SSF48576">
    <property type="entry name" value="Terpenoid synthases"/>
    <property type="match status" value="1"/>
</dbReference>
<dbReference type="GO" id="GO:0004161">
    <property type="term" value="F:dimethylallyltranstransferase activity"/>
    <property type="evidence" value="ECO:0007669"/>
    <property type="project" value="TreeGrafter"/>
</dbReference>
<accession>A0A9N9RG95</accession>
<feature type="signal peptide" evidence="8">
    <location>
        <begin position="1"/>
        <end position="21"/>
    </location>
</feature>
<comment type="cofactor">
    <cofactor evidence="1">
        <name>Mg(2+)</name>
        <dbReference type="ChEBI" id="CHEBI:18420"/>
    </cofactor>
</comment>
<proteinExistence type="inferred from homology"/>
<dbReference type="SFLD" id="SFLDG01017">
    <property type="entry name" value="Polyprenyl_Transferase_Like"/>
    <property type="match status" value="1"/>
</dbReference>
<dbReference type="OrthoDB" id="10257492at2759"/>
<dbReference type="InterPro" id="IPR000092">
    <property type="entry name" value="Polyprenyl_synt"/>
</dbReference>
<evidence type="ECO:0000313" key="9">
    <source>
        <dbReference type="EMBL" id="CAG9795729.1"/>
    </source>
</evidence>
<dbReference type="GO" id="GO:0042811">
    <property type="term" value="P:pheromone biosynthetic process"/>
    <property type="evidence" value="ECO:0007669"/>
    <property type="project" value="UniProtKB-ARBA"/>
</dbReference>
<gene>
    <name evidence="9" type="ORF">DIATSA_LOCUS12969</name>
</gene>
<protein>
    <recommendedName>
        <fullName evidence="6">Farnesyl pyrophosphate synthase</fullName>
    </recommendedName>
</protein>
<evidence type="ECO:0000256" key="4">
    <source>
        <dbReference type="ARBA" id="ARBA00022842"/>
    </source>
</evidence>
<dbReference type="Pfam" id="PF00348">
    <property type="entry name" value="polyprenyl_synt"/>
    <property type="match status" value="1"/>
</dbReference>
<organism evidence="9 10">
    <name type="scientific">Diatraea saccharalis</name>
    <name type="common">sugarcane borer</name>
    <dbReference type="NCBI Taxonomy" id="40085"/>
    <lineage>
        <taxon>Eukaryota</taxon>
        <taxon>Metazoa</taxon>
        <taxon>Ecdysozoa</taxon>
        <taxon>Arthropoda</taxon>
        <taxon>Hexapoda</taxon>
        <taxon>Insecta</taxon>
        <taxon>Pterygota</taxon>
        <taxon>Neoptera</taxon>
        <taxon>Endopterygota</taxon>
        <taxon>Lepidoptera</taxon>
        <taxon>Glossata</taxon>
        <taxon>Ditrysia</taxon>
        <taxon>Pyraloidea</taxon>
        <taxon>Crambidae</taxon>
        <taxon>Crambinae</taxon>
        <taxon>Diatraea</taxon>
    </lineage>
</organism>
<reference evidence="9" key="1">
    <citation type="submission" date="2021-12" db="EMBL/GenBank/DDBJ databases">
        <authorList>
            <person name="King R."/>
        </authorList>
    </citation>
    <scope>NUCLEOTIDE SEQUENCE</scope>
</reference>
<dbReference type="InterPro" id="IPR008949">
    <property type="entry name" value="Isoprenoid_synthase_dom_sf"/>
</dbReference>
<keyword evidence="4" id="KW-0460">Magnesium</keyword>
<dbReference type="PROSITE" id="PS00723">
    <property type="entry name" value="POLYPRENYL_SYNTHASE_1"/>
    <property type="match status" value="1"/>
</dbReference>
<keyword evidence="8" id="KW-0732">Signal</keyword>
<name>A0A9N9RG95_9NEOP</name>
<evidence type="ECO:0000256" key="6">
    <source>
        <dbReference type="ARBA" id="ARBA00034546"/>
    </source>
</evidence>
<dbReference type="InterPro" id="IPR033749">
    <property type="entry name" value="Polyprenyl_synt_CS"/>
</dbReference>
<comment type="similarity">
    <text evidence="7">Belongs to the FPP/GGPP synthase family.</text>
</comment>
<dbReference type="EMBL" id="OU893339">
    <property type="protein sequence ID" value="CAG9795729.1"/>
    <property type="molecule type" value="Genomic_DNA"/>
</dbReference>
<comment type="pathway">
    <text evidence="5">Pheromone biosynthesis.</text>
</comment>
<keyword evidence="2 7" id="KW-0808">Transferase</keyword>
<keyword evidence="10" id="KW-1185">Reference proteome</keyword>
<evidence type="ECO:0000256" key="2">
    <source>
        <dbReference type="ARBA" id="ARBA00022679"/>
    </source>
</evidence>
<sequence>MCLVNVILLLVNLNQIQPVKVEKVPLHLQHIAYFLVNKMYSFVSFRIINKTTRFYHTKSSLLRPVQFISNNKMLTNTAISQNEEKEIFMNTLPIITETILKNPKFTELPGVGSWMKKVLEYNVGSGKKSRGLATVYSYKMIEKPDNITEESLRLACIMGWCVEMLHSYLLVLDDIMDHAITRRGVPCWYRLPEVGLGAINDSVLMHMSMFYILKTYFSQKSCYANILDTFHNSLLNTSIGQHLDYTMAHHVENNYNYFTMEQYMAIVQHKTAYYTFSLPVCLGLYLANKMDIEMHKKAKEITIEIGNFFQIQDDFIDCFGDESVTGKIGTDIQEGKCTWLAVMALQRCNASQRSEFEQCYGSKDPDNVQRIKRLYETLELPCLYKEYEQKLYESLEQRVKSEHSGELISSTIGLRLFETIYKRKG</sequence>